<reference evidence="2 3" key="1">
    <citation type="journal article" date="2020" name="Mol. Plant">
        <title>The Chromosome-Based Rubber Tree Genome Provides New Insights into Spurge Genome Evolution and Rubber Biosynthesis.</title>
        <authorList>
            <person name="Liu J."/>
            <person name="Shi C."/>
            <person name="Shi C.C."/>
            <person name="Li W."/>
            <person name="Zhang Q.J."/>
            <person name="Zhang Y."/>
            <person name="Li K."/>
            <person name="Lu H.F."/>
            <person name="Shi C."/>
            <person name="Zhu S.T."/>
            <person name="Xiao Z.Y."/>
            <person name="Nan H."/>
            <person name="Yue Y."/>
            <person name="Zhu X.G."/>
            <person name="Wu Y."/>
            <person name="Hong X.N."/>
            <person name="Fan G.Y."/>
            <person name="Tong Y."/>
            <person name="Zhang D."/>
            <person name="Mao C.L."/>
            <person name="Liu Y.L."/>
            <person name="Hao S.J."/>
            <person name="Liu W.Q."/>
            <person name="Lv M.Q."/>
            <person name="Zhang H.B."/>
            <person name="Liu Y."/>
            <person name="Hu-Tang G.R."/>
            <person name="Wang J.P."/>
            <person name="Wang J.H."/>
            <person name="Sun Y.H."/>
            <person name="Ni S.B."/>
            <person name="Chen W.B."/>
            <person name="Zhang X.C."/>
            <person name="Jiao Y.N."/>
            <person name="Eichler E.E."/>
            <person name="Li G.H."/>
            <person name="Liu X."/>
            <person name="Gao L.Z."/>
        </authorList>
    </citation>
    <scope>NUCLEOTIDE SEQUENCE [LARGE SCALE GENOMIC DNA]</scope>
    <source>
        <strain evidence="3">cv. GT1</strain>
        <tissue evidence="2">Leaf</tissue>
    </source>
</reference>
<accession>A0A6A6N2P5</accession>
<feature type="region of interest" description="Disordered" evidence="1">
    <location>
        <begin position="87"/>
        <end position="107"/>
    </location>
</feature>
<dbReference type="Proteomes" id="UP000467840">
    <property type="component" value="Chromosome 10"/>
</dbReference>
<protein>
    <submittedName>
        <fullName evidence="2">Uncharacterized protein</fullName>
    </submittedName>
</protein>
<dbReference type="AlphaFoldDB" id="A0A6A6N2P5"/>
<organism evidence="2 3">
    <name type="scientific">Hevea brasiliensis</name>
    <name type="common">Para rubber tree</name>
    <name type="synonym">Siphonia brasiliensis</name>
    <dbReference type="NCBI Taxonomy" id="3981"/>
    <lineage>
        <taxon>Eukaryota</taxon>
        <taxon>Viridiplantae</taxon>
        <taxon>Streptophyta</taxon>
        <taxon>Embryophyta</taxon>
        <taxon>Tracheophyta</taxon>
        <taxon>Spermatophyta</taxon>
        <taxon>Magnoliopsida</taxon>
        <taxon>eudicotyledons</taxon>
        <taxon>Gunneridae</taxon>
        <taxon>Pentapetalae</taxon>
        <taxon>rosids</taxon>
        <taxon>fabids</taxon>
        <taxon>Malpighiales</taxon>
        <taxon>Euphorbiaceae</taxon>
        <taxon>Crotonoideae</taxon>
        <taxon>Micrandreae</taxon>
        <taxon>Hevea</taxon>
    </lineage>
</organism>
<keyword evidence="3" id="KW-1185">Reference proteome</keyword>
<evidence type="ECO:0000313" key="2">
    <source>
        <dbReference type="EMBL" id="KAF2319687.1"/>
    </source>
</evidence>
<proteinExistence type="predicted"/>
<evidence type="ECO:0000313" key="3">
    <source>
        <dbReference type="Proteomes" id="UP000467840"/>
    </source>
</evidence>
<dbReference type="EMBL" id="JAAGAX010000003">
    <property type="protein sequence ID" value="KAF2319687.1"/>
    <property type="molecule type" value="Genomic_DNA"/>
</dbReference>
<name>A0A6A6N2P5_HEVBR</name>
<gene>
    <name evidence="2" type="ORF">GH714_018016</name>
</gene>
<evidence type="ECO:0000256" key="1">
    <source>
        <dbReference type="SAM" id="MobiDB-lite"/>
    </source>
</evidence>
<feature type="compositionally biased region" description="Basic and acidic residues" evidence="1">
    <location>
        <begin position="90"/>
        <end position="107"/>
    </location>
</feature>
<sequence length="132" mass="14925">MKKYGVVESWTKLLNFESPLKTLPLPKAIGITKTRALLLQFCCGELASYNGEPIDQALDSSGNYFIQTYVQSLVLLDRANHYTTRGGIRARMEIGSDDGNGPRDSDRRVRALELRDDALQHLEQRLEQSLKQ</sequence>
<comment type="caution">
    <text evidence="2">The sequence shown here is derived from an EMBL/GenBank/DDBJ whole genome shotgun (WGS) entry which is preliminary data.</text>
</comment>